<reference evidence="5" key="2">
    <citation type="submission" date="2020-04" db="EMBL/GenBank/DDBJ databases">
        <authorList>
            <consortium name="NCBI Genome Project"/>
        </authorList>
    </citation>
    <scope>NUCLEOTIDE SEQUENCE</scope>
    <source>
        <strain evidence="5">CBS 342.82</strain>
    </source>
</reference>
<dbReference type="Gene3D" id="3.40.50.300">
    <property type="entry name" value="P-loop containing nucleotide triphosphate hydrolases"/>
    <property type="match status" value="1"/>
</dbReference>
<dbReference type="InterPro" id="IPR027417">
    <property type="entry name" value="P-loop_NTPase"/>
</dbReference>
<feature type="non-terminal residue" evidence="5">
    <location>
        <position position="660"/>
    </location>
</feature>
<reference evidence="5" key="1">
    <citation type="submission" date="2020-01" db="EMBL/GenBank/DDBJ databases">
        <authorList>
            <consortium name="DOE Joint Genome Institute"/>
            <person name="Haridas S."/>
            <person name="Albert R."/>
            <person name="Binder M."/>
            <person name="Bloem J."/>
            <person name="Labutti K."/>
            <person name="Salamov A."/>
            <person name="Andreopoulos B."/>
            <person name="Baker S.E."/>
            <person name="Barry K."/>
            <person name="Bills G."/>
            <person name="Bluhm B.H."/>
            <person name="Cannon C."/>
            <person name="Castanera R."/>
            <person name="Culley D.E."/>
            <person name="Daum C."/>
            <person name="Ezra D."/>
            <person name="Gonzalez J.B."/>
            <person name="Henrissat B."/>
            <person name="Kuo A."/>
            <person name="Liang C."/>
            <person name="Lipzen A."/>
            <person name="Lutzoni F."/>
            <person name="Magnuson J."/>
            <person name="Mondo S."/>
            <person name="Nolan M."/>
            <person name="Ohm R."/>
            <person name="Pangilinan J."/>
            <person name="Park H.-J."/>
            <person name="Ramirez L."/>
            <person name="Alfaro M."/>
            <person name="Sun H."/>
            <person name="Tritt A."/>
            <person name="Yoshinaga Y."/>
            <person name="Zwiers L.-H."/>
            <person name="Turgeon B.G."/>
            <person name="Goodwin S.B."/>
            <person name="Spatafora J.W."/>
            <person name="Crous P.W."/>
            <person name="Grigoriev I.V."/>
        </authorList>
    </citation>
    <scope>NUCLEOTIDE SEQUENCE</scope>
    <source>
        <strain evidence="5">CBS 342.82</strain>
    </source>
</reference>
<organism evidence="5">
    <name type="scientific">Dissoconium aciculare CBS 342.82</name>
    <dbReference type="NCBI Taxonomy" id="1314786"/>
    <lineage>
        <taxon>Eukaryota</taxon>
        <taxon>Fungi</taxon>
        <taxon>Dikarya</taxon>
        <taxon>Ascomycota</taxon>
        <taxon>Pezizomycotina</taxon>
        <taxon>Dothideomycetes</taxon>
        <taxon>Dothideomycetidae</taxon>
        <taxon>Mycosphaerellales</taxon>
        <taxon>Dissoconiaceae</taxon>
        <taxon>Dissoconium</taxon>
    </lineage>
</organism>
<evidence type="ECO:0000259" key="3">
    <source>
        <dbReference type="Pfam" id="PF24883"/>
    </source>
</evidence>
<feature type="domain" description="Heterokaryon incompatibility" evidence="2">
    <location>
        <begin position="24"/>
        <end position="115"/>
    </location>
</feature>
<feature type="domain" description="Nephrocystin 3-like N-terminal" evidence="3">
    <location>
        <begin position="301"/>
        <end position="472"/>
    </location>
</feature>
<evidence type="ECO:0000259" key="2">
    <source>
        <dbReference type="Pfam" id="PF06985"/>
    </source>
</evidence>
<reference evidence="5" key="3">
    <citation type="submission" date="2025-08" db="UniProtKB">
        <authorList>
            <consortium name="RefSeq"/>
        </authorList>
    </citation>
    <scope>IDENTIFICATION</scope>
    <source>
        <strain evidence="5">CBS 342.82</strain>
    </source>
</reference>
<dbReference type="PANTHER" id="PTHR10622:SF13">
    <property type="entry name" value="NACHT DOMAIN-CONTAINING PROTEIN"/>
    <property type="match status" value="1"/>
</dbReference>
<evidence type="ECO:0000313" key="5">
    <source>
        <dbReference type="RefSeq" id="XP_033463799.1"/>
    </source>
</evidence>
<gene>
    <name evidence="5" type="ORF">K489DRAFT_289592</name>
</gene>
<dbReference type="AlphaFoldDB" id="A0A6J3MFX5"/>
<accession>A0A6J3MFX5</accession>
<keyword evidence="1" id="KW-0677">Repeat</keyword>
<dbReference type="Proteomes" id="UP000504637">
    <property type="component" value="Unplaced"/>
</dbReference>
<name>A0A6J3MFX5_9PEZI</name>
<proteinExistence type="predicted"/>
<evidence type="ECO:0000256" key="1">
    <source>
        <dbReference type="ARBA" id="ARBA00022737"/>
    </source>
</evidence>
<dbReference type="InterPro" id="IPR056884">
    <property type="entry name" value="NPHP3-like_N"/>
</dbReference>
<protein>
    <submittedName>
        <fullName evidence="5">HET-domain-containing protein</fullName>
    </submittedName>
</protein>
<dbReference type="RefSeq" id="XP_033463799.1">
    <property type="nucleotide sequence ID" value="XM_033600155.1"/>
</dbReference>
<dbReference type="Pfam" id="PF06985">
    <property type="entry name" value="HET"/>
    <property type="match status" value="1"/>
</dbReference>
<keyword evidence="4" id="KW-1185">Reference proteome</keyword>
<dbReference type="GeneID" id="54357955"/>
<dbReference type="OrthoDB" id="194358at2759"/>
<sequence length="660" mass="76288">MRLLQQNENGDLSFTDNTYNPPPYAILSHTWGSPNDEVLYDDIMNGTWREKDAHVKLNFISERAKRERLQHFWVDTCCIDKRNDAELSTAIRSMFQWYKDSAVCFVYLSDISSSKRNEDGQLLWRENLRFCRWFTRGWTLQELVAPIRVEFFARGQYLGCRADLSERIHEITGIDVEALRGRPLEKFPLFTRRQWALGRETSVPEDSAYALMGLCGVVLVPHYGGESKEEALRRLDRKIRKHWGENALDRPASAVASDYISDYTAPNSKSVATRRRAKIAALGFDAIDSRKTTIKKAQWRTCSWVLTHQTYKLWQERSIAQPHNGIFWIRGKPGAGKSVLMKYIDTHTSRTKNQRDISISFYFNARGERLEQSLDGMYRSLLRQLLLADPELQEVLDHSREITGESSSTTTELKRLFSGAVLRLTGRRLFCFIDALDECREQDLQDMVYYFQELWKEAQEEGIIFSVCFASRYYPSLDVPTELQIILEHVDEHKNDLSEYVKSQKFSVGMGGLESIPLGIQEQILEKANGVFLLAVLAVEVLKEEFKSGRIHVIRKRLDEMPRGLSEFFQEIVQRDQQNTEEFLLCLKWILFAKQPLTLEQFYFAMMAGLAGESLESKSDLTADTMLSYLLSSSKGLAELTQGTRPRVQFIHESVRNFLI</sequence>
<evidence type="ECO:0000313" key="4">
    <source>
        <dbReference type="Proteomes" id="UP000504637"/>
    </source>
</evidence>
<dbReference type="Pfam" id="PF24883">
    <property type="entry name" value="NPHP3_N"/>
    <property type="match status" value="1"/>
</dbReference>
<dbReference type="SUPFAM" id="SSF52540">
    <property type="entry name" value="P-loop containing nucleoside triphosphate hydrolases"/>
    <property type="match status" value="1"/>
</dbReference>
<dbReference type="InterPro" id="IPR010730">
    <property type="entry name" value="HET"/>
</dbReference>
<dbReference type="PANTHER" id="PTHR10622">
    <property type="entry name" value="HET DOMAIN-CONTAINING PROTEIN"/>
    <property type="match status" value="1"/>
</dbReference>